<evidence type="ECO:0000256" key="2">
    <source>
        <dbReference type="SAM" id="Phobius"/>
    </source>
</evidence>
<feature type="transmembrane region" description="Helical" evidence="2">
    <location>
        <begin position="95"/>
        <end position="117"/>
    </location>
</feature>
<feature type="region of interest" description="Disordered" evidence="1">
    <location>
        <begin position="207"/>
        <end position="239"/>
    </location>
</feature>
<sequence length="247" mass="26091">MASYTNPLRPGYAAVTSTSYSDDIPPLPPLSALPSAGPEFNPVTLFRCALGINTGLSARESAPVSQCRRHSKGIYQAILCESQHRRRLLFTVKMLLNLCHVAQVIAGALLTALGPAAAAHGRAITALGALNTVLAGVLALIKGQGLSDRLYAQQAAFRRAQDWIEETEALMVAGVVGADREETGRLIETAFGLYNEARELQDFGPKKVADQGARPGLSQGQAVSQGPGQQNNSTAQTQLVSVMAGRV</sequence>
<name>A0A0F4ZAT2_9PEZI</name>
<comment type="caution">
    <text evidence="4">The sequence shown here is derived from an EMBL/GenBank/DDBJ whole genome shotgun (WGS) entry which is preliminary data.</text>
</comment>
<evidence type="ECO:0000313" key="5">
    <source>
        <dbReference type="Proteomes" id="UP000033483"/>
    </source>
</evidence>
<dbReference type="OrthoDB" id="4472872at2759"/>
<evidence type="ECO:0000259" key="3">
    <source>
        <dbReference type="Pfam" id="PF18142"/>
    </source>
</evidence>
<keyword evidence="5" id="KW-1185">Reference proteome</keyword>
<proteinExistence type="predicted"/>
<feature type="transmembrane region" description="Helical" evidence="2">
    <location>
        <begin position="123"/>
        <end position="141"/>
    </location>
</feature>
<dbReference type="PANTHER" id="PTHR38793:SF3">
    <property type="entry name" value="SMODS AND SLOG-ASSOCIATING 2TM EFFECTOR DOMAIN-CONTAINING PROTEIN"/>
    <property type="match status" value="1"/>
</dbReference>
<keyword evidence="2" id="KW-0472">Membrane</keyword>
<organism evidence="4 5">
    <name type="scientific">Thielaviopsis punctulata</name>
    <dbReference type="NCBI Taxonomy" id="72032"/>
    <lineage>
        <taxon>Eukaryota</taxon>
        <taxon>Fungi</taxon>
        <taxon>Dikarya</taxon>
        <taxon>Ascomycota</taxon>
        <taxon>Pezizomycotina</taxon>
        <taxon>Sordariomycetes</taxon>
        <taxon>Hypocreomycetidae</taxon>
        <taxon>Microascales</taxon>
        <taxon>Ceratocystidaceae</taxon>
        <taxon>Thielaviopsis</taxon>
    </lineage>
</organism>
<dbReference type="EMBL" id="LAEV01001611">
    <property type="protein sequence ID" value="KKA27632.1"/>
    <property type="molecule type" value="Genomic_DNA"/>
</dbReference>
<keyword evidence="2" id="KW-0812">Transmembrane</keyword>
<gene>
    <name evidence="4" type="ORF">TD95_001734</name>
</gene>
<dbReference type="InterPro" id="IPR041622">
    <property type="entry name" value="SLATT_fungi"/>
</dbReference>
<reference evidence="4 5" key="1">
    <citation type="submission" date="2015-03" db="EMBL/GenBank/DDBJ databases">
        <authorList>
            <person name="Radwan O."/>
            <person name="Al-Naeli F.A."/>
            <person name="Rendon G.A."/>
            <person name="Fields C."/>
        </authorList>
    </citation>
    <scope>NUCLEOTIDE SEQUENCE [LARGE SCALE GENOMIC DNA]</scope>
    <source>
        <strain evidence="4">CR-DP1</strain>
    </source>
</reference>
<keyword evidence="2" id="KW-1133">Transmembrane helix</keyword>
<dbReference type="Pfam" id="PF18142">
    <property type="entry name" value="SLATT_fungal"/>
    <property type="match status" value="1"/>
</dbReference>
<feature type="compositionally biased region" description="Polar residues" evidence="1">
    <location>
        <begin position="218"/>
        <end position="239"/>
    </location>
</feature>
<dbReference type="Proteomes" id="UP000033483">
    <property type="component" value="Unassembled WGS sequence"/>
</dbReference>
<evidence type="ECO:0000256" key="1">
    <source>
        <dbReference type="SAM" id="MobiDB-lite"/>
    </source>
</evidence>
<evidence type="ECO:0000313" key="4">
    <source>
        <dbReference type="EMBL" id="KKA27632.1"/>
    </source>
</evidence>
<dbReference type="NCBIfam" id="NF033635">
    <property type="entry name" value="SLATT_fungal"/>
    <property type="match status" value="1"/>
</dbReference>
<feature type="domain" description="SMODS and SLOG-associating 2TM effector" evidence="3">
    <location>
        <begin position="83"/>
        <end position="199"/>
    </location>
</feature>
<protein>
    <recommendedName>
        <fullName evidence="3">SMODS and SLOG-associating 2TM effector domain-containing protein</fullName>
    </recommendedName>
</protein>
<dbReference type="AlphaFoldDB" id="A0A0F4ZAT2"/>
<accession>A0A0F4ZAT2</accession>
<dbReference type="PANTHER" id="PTHR38793">
    <property type="entry name" value="SLATT_FUNGAL DOMAIN-CONTAINING PROTEIN-RELATED"/>
    <property type="match status" value="1"/>
</dbReference>